<accession>A0A0B2RTD6</accession>
<dbReference type="GO" id="GO:0101005">
    <property type="term" value="F:deubiquitinase activity"/>
    <property type="evidence" value="ECO:0007669"/>
    <property type="project" value="TreeGrafter"/>
</dbReference>
<organism evidence="6">
    <name type="scientific">Glycine soja</name>
    <name type="common">Wild soybean</name>
    <dbReference type="NCBI Taxonomy" id="3848"/>
    <lineage>
        <taxon>Eukaryota</taxon>
        <taxon>Viridiplantae</taxon>
        <taxon>Streptophyta</taxon>
        <taxon>Embryophyta</taxon>
        <taxon>Tracheophyta</taxon>
        <taxon>Spermatophyta</taxon>
        <taxon>Magnoliopsida</taxon>
        <taxon>eudicotyledons</taxon>
        <taxon>Gunneridae</taxon>
        <taxon>Pentapetalae</taxon>
        <taxon>rosids</taxon>
        <taxon>fabids</taxon>
        <taxon>Fabales</taxon>
        <taxon>Fabaceae</taxon>
        <taxon>Papilionoideae</taxon>
        <taxon>50 kb inversion clade</taxon>
        <taxon>NPAAA clade</taxon>
        <taxon>indigoferoid/millettioid clade</taxon>
        <taxon>Phaseoleae</taxon>
        <taxon>Glycine</taxon>
        <taxon>Glycine subgen. Soja</taxon>
    </lineage>
</organism>
<evidence type="ECO:0000256" key="3">
    <source>
        <dbReference type="ARBA" id="ARBA00022801"/>
    </source>
</evidence>
<dbReference type="EMBL" id="KN648238">
    <property type="protein sequence ID" value="KHN35524.1"/>
    <property type="molecule type" value="Genomic_DNA"/>
</dbReference>
<reference evidence="7 8" key="2">
    <citation type="submission" date="2018-09" db="EMBL/GenBank/DDBJ databases">
        <title>A high-quality reference genome of wild soybean provides a powerful tool to mine soybean genomes.</title>
        <authorList>
            <person name="Xie M."/>
            <person name="Chung C.Y.L."/>
            <person name="Li M.-W."/>
            <person name="Wong F.-L."/>
            <person name="Chan T.-F."/>
            <person name="Lam H.-M."/>
        </authorList>
    </citation>
    <scope>NUCLEOTIDE SEQUENCE [LARGE SCALE GENOMIC DNA]</scope>
    <source>
        <strain evidence="8">cv. W05</strain>
        <tissue evidence="7">Hypocotyl of etiolated seedlings</tissue>
    </source>
</reference>
<dbReference type="Proteomes" id="UP000053555">
    <property type="component" value="Unassembled WGS sequence"/>
</dbReference>
<evidence type="ECO:0000256" key="1">
    <source>
        <dbReference type="ARBA" id="ARBA00008140"/>
    </source>
</evidence>
<proteinExistence type="inferred from homology"/>
<dbReference type="InterPro" id="IPR008580">
    <property type="entry name" value="PPPDE_dom"/>
</dbReference>
<evidence type="ECO:0000313" key="6">
    <source>
        <dbReference type="EMBL" id="KHN35524.1"/>
    </source>
</evidence>
<feature type="region of interest" description="Disordered" evidence="4">
    <location>
        <begin position="1"/>
        <end position="24"/>
    </location>
</feature>
<dbReference type="Gramene" id="XM_028371252.1">
    <property type="protein sequence ID" value="XP_028227053.1"/>
    <property type="gene ID" value="LOC114408157"/>
</dbReference>
<dbReference type="AlphaFoldDB" id="A0A0B2RTD6"/>
<dbReference type="GO" id="GO:0006508">
    <property type="term" value="P:proteolysis"/>
    <property type="evidence" value="ECO:0007669"/>
    <property type="project" value="UniProtKB-KW"/>
</dbReference>
<comment type="similarity">
    <text evidence="1">Belongs to the DeSI family.</text>
</comment>
<keyword evidence="8" id="KW-1185">Reference proteome</keyword>
<protein>
    <submittedName>
        <fullName evidence="7">DeSI-like protein</fullName>
    </submittedName>
    <submittedName>
        <fullName evidence="6">UPF0326 protein</fullName>
    </submittedName>
</protein>
<evidence type="ECO:0000313" key="7">
    <source>
        <dbReference type="EMBL" id="RZC16617.1"/>
    </source>
</evidence>
<dbReference type="InterPro" id="IPR042266">
    <property type="entry name" value="PPPDE_sf"/>
</dbReference>
<evidence type="ECO:0000259" key="5">
    <source>
        <dbReference type="PROSITE" id="PS51858"/>
    </source>
</evidence>
<reference evidence="6" key="1">
    <citation type="submission" date="2014-07" db="EMBL/GenBank/DDBJ databases">
        <title>Identification of a novel salt tolerance gene in wild soybean by whole-genome sequencing.</title>
        <authorList>
            <person name="Lam H.-M."/>
            <person name="Qi X."/>
            <person name="Li M.-W."/>
            <person name="Liu X."/>
            <person name="Xie M."/>
            <person name="Ni M."/>
            <person name="Xu X."/>
        </authorList>
    </citation>
    <scope>NUCLEOTIDE SEQUENCE [LARGE SCALE GENOMIC DNA]</scope>
    <source>
        <tissue evidence="6">Root</tissue>
    </source>
</reference>
<dbReference type="Pfam" id="PF05903">
    <property type="entry name" value="Peptidase_C97"/>
    <property type="match status" value="1"/>
</dbReference>
<dbReference type="Proteomes" id="UP000289340">
    <property type="component" value="Chromosome 4"/>
</dbReference>
<keyword evidence="3" id="KW-0378">Hydrolase</keyword>
<feature type="compositionally biased region" description="Polar residues" evidence="4">
    <location>
        <begin position="192"/>
        <end position="201"/>
    </location>
</feature>
<gene>
    <name evidence="7" type="ORF">D0Y65_009772</name>
    <name evidence="6" type="ORF">glysoja_047597</name>
</gene>
<dbReference type="Gene3D" id="3.90.1720.30">
    <property type="entry name" value="PPPDE domains"/>
    <property type="match status" value="1"/>
</dbReference>
<dbReference type="PANTHER" id="PTHR12378">
    <property type="entry name" value="DESUMOYLATING ISOPEPTIDASE"/>
    <property type="match status" value="1"/>
</dbReference>
<dbReference type="EMBL" id="QZWG01000004">
    <property type="protein sequence ID" value="RZC16617.1"/>
    <property type="molecule type" value="Genomic_DNA"/>
</dbReference>
<feature type="domain" description="PPPDE" evidence="5">
    <location>
        <begin position="28"/>
        <end position="165"/>
    </location>
</feature>
<dbReference type="PROSITE" id="PS51858">
    <property type="entry name" value="PPPDE"/>
    <property type="match status" value="1"/>
</dbReference>
<evidence type="ECO:0000256" key="2">
    <source>
        <dbReference type="ARBA" id="ARBA00022670"/>
    </source>
</evidence>
<dbReference type="GO" id="GO:0016579">
    <property type="term" value="P:protein deubiquitination"/>
    <property type="evidence" value="ECO:0007669"/>
    <property type="project" value="TreeGrafter"/>
</dbReference>
<keyword evidence="2" id="KW-0645">Protease</keyword>
<dbReference type="SMART" id="SM01179">
    <property type="entry name" value="DUF862"/>
    <property type="match status" value="1"/>
</dbReference>
<sequence length="230" mass="25640">MGTTKNNNNNFNSTSKSDNSANDNKNNTRVVLNVYDLTPLNNYLYWFGFGIFHSGIEVHGKEYGFGAHDFPASGVFEVEPRKCPGFVYRCSVTLGQVNMHPSEFRTFIEGIANEYHGDTYHLISKNCNHFTDDMSHRLSGKRIPGWVNRLAKLGSLCSCLLPEVVEVTTVKQLPEYHECSEDEITECLSTASPCGSQSTSGLDDDQEKRLLSPLASKTDNVSFVKEAPLK</sequence>
<name>A0A0B2RTD6_GLYSO</name>
<evidence type="ECO:0000313" key="8">
    <source>
        <dbReference type="Proteomes" id="UP000289340"/>
    </source>
</evidence>
<feature type="region of interest" description="Disordered" evidence="4">
    <location>
        <begin position="192"/>
        <end position="214"/>
    </location>
</feature>
<dbReference type="PANTHER" id="PTHR12378:SF80">
    <property type="entry name" value="IP06716P-RELATED"/>
    <property type="match status" value="1"/>
</dbReference>
<evidence type="ECO:0000256" key="4">
    <source>
        <dbReference type="SAM" id="MobiDB-lite"/>
    </source>
</evidence>